<dbReference type="Proteomes" id="UP001164803">
    <property type="component" value="Chromosome"/>
</dbReference>
<name>A0ABY6YYJ2_9BACL</name>
<evidence type="ECO:0000313" key="3">
    <source>
        <dbReference type="Proteomes" id="UP001164803"/>
    </source>
</evidence>
<accession>A0ABY6YYJ2</accession>
<dbReference type="Pfam" id="PF02900">
    <property type="entry name" value="LigB"/>
    <property type="match status" value="1"/>
</dbReference>
<feature type="domain" description="Extradiol ring-cleavage dioxygenase class III enzyme subunit B" evidence="1">
    <location>
        <begin position="64"/>
        <end position="292"/>
    </location>
</feature>
<protein>
    <recommendedName>
        <fullName evidence="1">Extradiol ring-cleavage dioxygenase class III enzyme subunit B domain-containing protein</fullName>
    </recommendedName>
</protein>
<reference evidence="2" key="1">
    <citation type="submission" date="2022-08" db="EMBL/GenBank/DDBJ databases">
        <title>Alicyclobacillus dauci DSM2870, complete genome.</title>
        <authorList>
            <person name="Wang Q."/>
            <person name="Cai R."/>
            <person name="Wang Z."/>
        </authorList>
    </citation>
    <scope>NUCLEOTIDE SEQUENCE</scope>
    <source>
        <strain evidence="2">DSM 28700</strain>
    </source>
</reference>
<gene>
    <name evidence="2" type="ORF">NZD86_15590</name>
</gene>
<proteinExistence type="predicted"/>
<dbReference type="RefSeq" id="WP_268042971.1">
    <property type="nucleotide sequence ID" value="NZ_CP104064.1"/>
</dbReference>
<dbReference type="InterPro" id="IPR004183">
    <property type="entry name" value="Xdiol_dOase_suB"/>
</dbReference>
<evidence type="ECO:0000259" key="1">
    <source>
        <dbReference type="Pfam" id="PF02900"/>
    </source>
</evidence>
<dbReference type="EMBL" id="CP104064">
    <property type="protein sequence ID" value="WAH35689.1"/>
    <property type="molecule type" value="Genomic_DNA"/>
</dbReference>
<dbReference type="Gene3D" id="3.40.830.10">
    <property type="entry name" value="LigB-like"/>
    <property type="match status" value="1"/>
</dbReference>
<evidence type="ECO:0000313" key="2">
    <source>
        <dbReference type="EMBL" id="WAH35689.1"/>
    </source>
</evidence>
<organism evidence="2 3">
    <name type="scientific">Alicyclobacillus dauci</name>
    <dbReference type="NCBI Taxonomy" id="1475485"/>
    <lineage>
        <taxon>Bacteria</taxon>
        <taxon>Bacillati</taxon>
        <taxon>Bacillota</taxon>
        <taxon>Bacilli</taxon>
        <taxon>Bacillales</taxon>
        <taxon>Alicyclobacillaceae</taxon>
        <taxon>Alicyclobacillus</taxon>
    </lineage>
</organism>
<sequence length="333" mass="37939">MAEIVLGIGASHSPQVSSPPEVWSMHAERDRMNPDVRFEERIKEVAASIQDQLKPEVWQQKYEQCQVSVEELRRAIQEAHPDILVVVGDDQEELFWDDSKPTFGLFWGDELKDLPHPLEELHPSLRPVIWAWHTTDEVEAHPTHSELGSHIIECMMTEGFDVAQSKAQLDGRSLGHAYTFVKRRLAPSRDIPMVPVFVNCFYKPNQPTPARCYEFGRALRRAIESWGEDKRVVVIASGGLSHFNLDEGLDQLVIQRIKERNPELLKTLPRERLQGASGEILNWITAIGAIEHLDLQYLDYVNGYRSPAGTGVGMTFAIWKYKCSLHQREGAIQ</sequence>
<dbReference type="SUPFAM" id="SSF53213">
    <property type="entry name" value="LigB-like"/>
    <property type="match status" value="1"/>
</dbReference>
<keyword evidence="3" id="KW-1185">Reference proteome</keyword>